<dbReference type="EMBL" id="VSSQ01007967">
    <property type="protein sequence ID" value="MPM37490.1"/>
    <property type="molecule type" value="Genomic_DNA"/>
</dbReference>
<dbReference type="CDD" id="cd10447">
    <property type="entry name" value="GIY-YIG_unchar_2"/>
    <property type="match status" value="1"/>
</dbReference>
<accession>A0A644Z9C4</accession>
<dbReference type="Pfam" id="PF14267">
    <property type="entry name" value="DUF4357"/>
    <property type="match status" value="1"/>
</dbReference>
<gene>
    <name evidence="2" type="ORF">SDC9_84107</name>
</gene>
<evidence type="ECO:0000259" key="1">
    <source>
        <dbReference type="Pfam" id="PF14267"/>
    </source>
</evidence>
<comment type="caution">
    <text evidence="2">The sequence shown here is derived from an EMBL/GenBank/DDBJ whole genome shotgun (WGS) entry which is preliminary data.</text>
</comment>
<dbReference type="AlphaFoldDB" id="A0A644Z9C4"/>
<organism evidence="2">
    <name type="scientific">bioreactor metagenome</name>
    <dbReference type="NCBI Taxonomy" id="1076179"/>
    <lineage>
        <taxon>unclassified sequences</taxon>
        <taxon>metagenomes</taxon>
        <taxon>ecological metagenomes</taxon>
    </lineage>
</organism>
<proteinExistence type="predicted"/>
<protein>
    <recommendedName>
        <fullName evidence="1">DUF4357 domain-containing protein</fullName>
    </recommendedName>
</protein>
<feature type="domain" description="DUF4357" evidence="1">
    <location>
        <begin position="231"/>
        <end position="284"/>
    </location>
</feature>
<name>A0A644Z9C4_9ZZZZ</name>
<dbReference type="InterPro" id="IPR025579">
    <property type="entry name" value="DUF4357"/>
</dbReference>
<reference evidence="2" key="1">
    <citation type="submission" date="2019-08" db="EMBL/GenBank/DDBJ databases">
        <authorList>
            <person name="Kucharzyk K."/>
            <person name="Murdoch R.W."/>
            <person name="Higgins S."/>
            <person name="Loffler F."/>
        </authorList>
    </citation>
    <scope>NUCLEOTIDE SEQUENCE</scope>
</reference>
<sequence length="295" mass="32651">MAFGRKVTIFLSDGAPSGIRHVEIANWSGQAIACPRSRLNKLRDWVEAQRPGVYFLLEKQTAETGDRAYIGESENVAKRLTQQEKNQDFWNEAIIFTSKDENLTKGHIKYLESRLTAISIDADRYKIENANTPTESQLPRADKDAMEEFIHNLRIVLGTLGHRVLEPVKITTQQPQDGPSKPGLSQFIFSFSIRGLHATGQQTDDGFVLFKGSDVSGKTTGSMPGKTLSIREKWIADGTLQPFGDNFRLAKDCIVSSSSYAAVIVAGTSRSGPQSWIDEKGRSLKAVEESLLSET</sequence>
<evidence type="ECO:0000313" key="2">
    <source>
        <dbReference type="EMBL" id="MPM37490.1"/>
    </source>
</evidence>